<feature type="transmembrane region" description="Helical" evidence="6">
    <location>
        <begin position="398"/>
        <end position="421"/>
    </location>
</feature>
<sequence>MSPATTLWLAMAGNRSDRARIALTALSAALGTVTLLAAATVFAVTERHATRYSNPLLNESGLRPGVAFAMTLLTIPVLTFVAQCGRLGAPARERRLASLRMAGATPRQVVRIAAVETFLASVLGVVGGFAVYFVGRALLDAPDAEGRRPLPTDVLPSVVSMAGVAVAVPILVLLLALLTLRRVVITPLGLVRGARRRRPSTAPGVLILAGGGACALVEPVHRHFLTHPRGDDLPLIIVGVLVVSGVLAVSVGIVTGTGWLTYAIGRLLQRFARRPAGLLAGRRMMADPFAGSRTFAAMLVALVIGSAAAGLSALTLAEVKAQGENTRRYAELSGQPFVPEGTGFYERAYQLVGYAVLVAMVIAAAGLLVALADGILARRRALASLVATGASHGLLARALSWQVISPVVPAVALATLAGMLLPRLTVPSTNDTADMEVWRCTPLPGDPHDACADAAYQQAHGTLLTAEKVPVTVHMPWGQLALLAGGAVTATVVVTLVGLLFLRMSTRVTELRTS</sequence>
<dbReference type="InterPro" id="IPR003838">
    <property type="entry name" value="ABC3_permease_C"/>
</dbReference>
<dbReference type="Pfam" id="PF02687">
    <property type="entry name" value="FtsX"/>
    <property type="match status" value="1"/>
</dbReference>
<feature type="transmembrane region" description="Helical" evidence="6">
    <location>
        <begin position="201"/>
        <end position="221"/>
    </location>
</feature>
<evidence type="ECO:0000256" key="3">
    <source>
        <dbReference type="ARBA" id="ARBA00022692"/>
    </source>
</evidence>
<feature type="transmembrane region" description="Helical" evidence="6">
    <location>
        <begin position="480"/>
        <end position="502"/>
    </location>
</feature>
<comment type="caution">
    <text evidence="8">The sequence shown here is derived from an EMBL/GenBank/DDBJ whole genome shotgun (WGS) entry which is preliminary data.</text>
</comment>
<dbReference type="Proteomes" id="UP000617743">
    <property type="component" value="Unassembled WGS sequence"/>
</dbReference>
<comment type="subcellular location">
    <subcellularLocation>
        <location evidence="1">Cell membrane</location>
        <topology evidence="1">Multi-pass membrane protein</topology>
    </subcellularLocation>
</comment>
<evidence type="ECO:0000256" key="6">
    <source>
        <dbReference type="SAM" id="Phobius"/>
    </source>
</evidence>
<evidence type="ECO:0000313" key="8">
    <source>
        <dbReference type="EMBL" id="GGX32286.1"/>
    </source>
</evidence>
<feature type="transmembrane region" description="Helical" evidence="6">
    <location>
        <begin position="154"/>
        <end position="180"/>
    </location>
</feature>
<feature type="domain" description="ABC3 transporter permease C-terminal" evidence="7">
    <location>
        <begin position="69"/>
        <end position="183"/>
    </location>
</feature>
<name>A0ABQ2XTT6_9ACTN</name>
<evidence type="ECO:0000256" key="5">
    <source>
        <dbReference type="ARBA" id="ARBA00023136"/>
    </source>
</evidence>
<keyword evidence="4 6" id="KW-1133">Transmembrane helix</keyword>
<evidence type="ECO:0000256" key="4">
    <source>
        <dbReference type="ARBA" id="ARBA00022989"/>
    </source>
</evidence>
<feature type="transmembrane region" description="Helical" evidence="6">
    <location>
        <begin position="294"/>
        <end position="317"/>
    </location>
</feature>
<feature type="transmembrane region" description="Helical" evidence="6">
    <location>
        <begin position="351"/>
        <end position="377"/>
    </location>
</feature>
<protein>
    <recommendedName>
        <fullName evidence="7">ABC3 transporter permease C-terminal domain-containing protein</fullName>
    </recommendedName>
</protein>
<keyword evidence="3 6" id="KW-0812">Transmembrane</keyword>
<keyword evidence="2" id="KW-1003">Cell membrane</keyword>
<organism evidence="8 9">
    <name type="scientific">Streptomyces lomondensis</name>
    <dbReference type="NCBI Taxonomy" id="68229"/>
    <lineage>
        <taxon>Bacteria</taxon>
        <taxon>Bacillati</taxon>
        <taxon>Actinomycetota</taxon>
        <taxon>Actinomycetes</taxon>
        <taxon>Kitasatosporales</taxon>
        <taxon>Streptomycetaceae</taxon>
        <taxon>Streptomyces</taxon>
    </lineage>
</organism>
<evidence type="ECO:0000313" key="9">
    <source>
        <dbReference type="Proteomes" id="UP000617743"/>
    </source>
</evidence>
<dbReference type="EMBL" id="BMWC01000017">
    <property type="protein sequence ID" value="GGX32286.1"/>
    <property type="molecule type" value="Genomic_DNA"/>
</dbReference>
<accession>A0ABQ2XTT6</accession>
<keyword evidence="9" id="KW-1185">Reference proteome</keyword>
<feature type="transmembrane region" description="Helical" evidence="6">
    <location>
        <begin position="233"/>
        <end position="264"/>
    </location>
</feature>
<feature type="transmembrane region" description="Helical" evidence="6">
    <location>
        <begin position="67"/>
        <end position="89"/>
    </location>
</feature>
<evidence type="ECO:0000259" key="7">
    <source>
        <dbReference type="Pfam" id="PF02687"/>
    </source>
</evidence>
<gene>
    <name evidence="8" type="ORF">GCM10010383_73250</name>
</gene>
<proteinExistence type="predicted"/>
<feature type="transmembrane region" description="Helical" evidence="6">
    <location>
        <begin position="109"/>
        <end position="134"/>
    </location>
</feature>
<keyword evidence="5 6" id="KW-0472">Membrane</keyword>
<evidence type="ECO:0000256" key="2">
    <source>
        <dbReference type="ARBA" id="ARBA00022475"/>
    </source>
</evidence>
<reference evidence="9" key="1">
    <citation type="journal article" date="2019" name="Int. J. Syst. Evol. Microbiol.">
        <title>The Global Catalogue of Microorganisms (GCM) 10K type strain sequencing project: providing services to taxonomists for standard genome sequencing and annotation.</title>
        <authorList>
            <consortium name="The Broad Institute Genomics Platform"/>
            <consortium name="The Broad Institute Genome Sequencing Center for Infectious Disease"/>
            <person name="Wu L."/>
            <person name="Ma J."/>
        </authorList>
    </citation>
    <scope>NUCLEOTIDE SEQUENCE [LARGE SCALE GENOMIC DNA]</scope>
    <source>
        <strain evidence="9">JCM 4866</strain>
    </source>
</reference>
<evidence type="ECO:0000256" key="1">
    <source>
        <dbReference type="ARBA" id="ARBA00004651"/>
    </source>
</evidence>